<name>D2V3C3_NAEGR</name>
<dbReference type="AlphaFoldDB" id="D2V3C3"/>
<dbReference type="PRINTS" id="PR00633">
    <property type="entry name" value="RCCNDNSATION"/>
</dbReference>
<dbReference type="PROSITE" id="PS50012">
    <property type="entry name" value="RCC1_3"/>
    <property type="match status" value="2"/>
</dbReference>
<protein>
    <submittedName>
        <fullName evidence="6">RCC1 domain-containing protein</fullName>
    </submittedName>
</protein>
<dbReference type="PANTHER" id="PTHR45982:SF1">
    <property type="entry name" value="REGULATOR OF CHROMOSOME CONDENSATION"/>
    <property type="match status" value="1"/>
</dbReference>
<feature type="repeat" description="RCC1" evidence="3">
    <location>
        <begin position="610"/>
        <end position="660"/>
    </location>
</feature>
<feature type="region of interest" description="Disordered" evidence="4">
    <location>
        <begin position="1"/>
        <end position="164"/>
    </location>
</feature>
<dbReference type="PANTHER" id="PTHR45982">
    <property type="entry name" value="REGULATOR OF CHROMOSOME CONDENSATION"/>
    <property type="match status" value="1"/>
</dbReference>
<dbReference type="GeneID" id="8848166"/>
<keyword evidence="2" id="KW-0677">Repeat</keyword>
<feature type="compositionally biased region" description="Low complexity" evidence="4">
    <location>
        <begin position="29"/>
        <end position="92"/>
    </location>
</feature>
<evidence type="ECO:0000313" key="7">
    <source>
        <dbReference type="Proteomes" id="UP000006671"/>
    </source>
</evidence>
<sequence>MFRISPSTGTPPRPVMNNQLSSQQQHYSNTNNTTPNNTTNQKQQLMQQDNQLSSPTTTQYPSPPTLSMFTNSTTSSSSDNASTNDSYMSDDSSNLRRRRDFDALSSMENTTPQGTMEEENQTVSFSNISAAQPTRNKKRKKNSSPNFEEISSPSSPKGRDTNNIELDDSFEQKFSKAISNFGDDSPVLNNDSCFTNRYTGPKFESTNKTIARYGDDNRTFIVGLLGYEFNESEIEVTPSNDSTGLLQRLGRMFSNIFSSTSLNQTLPFNNANAVTTSNSTLRHHTLQEDHTVIHSNPAVECELISHWREVPLLRNVKIKQISCGGYHVLLLTEDNVVYTSGWNKYGQLGTSKSGSSSKIVKIVENEQTDYCEVQSFHRIEFPEKIISLNASGRHSLFLSESGRVYGTGCNLHGRMGSEFIEPEELGLKQSQDLQQVTGNQILEPNINCGVFSPILLGGILKQKRAYYVGKAFWHSIIATCDGGVYVMGQSDEGKLGIGSVKANPIDQDTHCYEPTEIIELRGREIIEAEGGAWHTIFLTKAKSNELNNDLWVCGSNYWGQLALPPIGNKPVTSFLVPVIHPFFSGKRDPSKNAVQISAGSNFNAVLTEDGSIYCFGCGSSGKTGLGHARTVRTPIKVKSIPKDVIKISTGSNHLSVITKSGELYSVGWNFYGQCGYDSDISNISRVEDTKTELSPSCDDMVESYIMPRIRRLTGVEVNSVGSGAYFTIITTSSTSNPIIRKQKEAKFKGIQVRRGFNDISVRCTK</sequence>
<dbReference type="Pfam" id="PF25390">
    <property type="entry name" value="WD40_RLD"/>
    <property type="match status" value="1"/>
</dbReference>
<evidence type="ECO:0000256" key="2">
    <source>
        <dbReference type="ARBA" id="ARBA00022737"/>
    </source>
</evidence>
<feature type="compositionally biased region" description="Polar residues" evidence="4">
    <location>
        <begin position="145"/>
        <end position="155"/>
    </location>
</feature>
<dbReference type="SUPFAM" id="SSF50985">
    <property type="entry name" value="RCC1/BLIP-II"/>
    <property type="match status" value="2"/>
</dbReference>
<evidence type="ECO:0000256" key="3">
    <source>
        <dbReference type="PROSITE-ProRule" id="PRU00235"/>
    </source>
</evidence>
<dbReference type="OrthoDB" id="61110at2759"/>
<dbReference type="InterPro" id="IPR058923">
    <property type="entry name" value="RCC1-like_dom"/>
</dbReference>
<proteinExistence type="predicted"/>
<accession>D2V3C3</accession>
<dbReference type="InParanoid" id="D2V3C3"/>
<dbReference type="eggNOG" id="KOG0941">
    <property type="taxonomic scope" value="Eukaryota"/>
</dbReference>
<dbReference type="Proteomes" id="UP000006671">
    <property type="component" value="Unassembled WGS sequence"/>
</dbReference>
<dbReference type="InterPro" id="IPR000408">
    <property type="entry name" value="Reg_chr_condens"/>
</dbReference>
<evidence type="ECO:0000256" key="1">
    <source>
        <dbReference type="ARBA" id="ARBA00022658"/>
    </source>
</evidence>
<dbReference type="EMBL" id="GG738850">
    <property type="protein sequence ID" value="EFC48612.1"/>
    <property type="molecule type" value="Genomic_DNA"/>
</dbReference>
<dbReference type="Gene3D" id="2.130.10.30">
    <property type="entry name" value="Regulator of chromosome condensation 1/beta-lactamase-inhibitor protein II"/>
    <property type="match status" value="2"/>
</dbReference>
<dbReference type="KEGG" id="ngr:NAEGRDRAFT_78396"/>
<dbReference type="VEuPathDB" id="AmoebaDB:NAEGRDRAFT_78396"/>
<keyword evidence="1" id="KW-0344">Guanine-nucleotide releasing factor</keyword>
<organism evidence="7">
    <name type="scientific">Naegleria gruberi</name>
    <name type="common">Amoeba</name>
    <dbReference type="NCBI Taxonomy" id="5762"/>
    <lineage>
        <taxon>Eukaryota</taxon>
        <taxon>Discoba</taxon>
        <taxon>Heterolobosea</taxon>
        <taxon>Tetramitia</taxon>
        <taxon>Eutetramitia</taxon>
        <taxon>Vahlkampfiidae</taxon>
        <taxon>Naegleria</taxon>
    </lineage>
</organism>
<dbReference type="InterPro" id="IPR009091">
    <property type="entry name" value="RCC1/BLIP-II"/>
</dbReference>
<keyword evidence="7" id="KW-1185">Reference proteome</keyword>
<dbReference type="InterPro" id="IPR051553">
    <property type="entry name" value="Ran_GTPase-activating"/>
</dbReference>
<feature type="compositionally biased region" description="Polar residues" evidence="4">
    <location>
        <begin position="15"/>
        <end position="28"/>
    </location>
</feature>
<evidence type="ECO:0000313" key="6">
    <source>
        <dbReference type="EMBL" id="EFC48612.1"/>
    </source>
</evidence>
<feature type="repeat" description="RCC1" evidence="3">
    <location>
        <begin position="482"/>
        <end position="541"/>
    </location>
</feature>
<reference evidence="6 7" key="1">
    <citation type="journal article" date="2010" name="Cell">
        <title>The genome of Naegleria gruberi illuminates early eukaryotic versatility.</title>
        <authorList>
            <person name="Fritz-Laylin L.K."/>
            <person name="Prochnik S.E."/>
            <person name="Ginger M.L."/>
            <person name="Dacks J.B."/>
            <person name="Carpenter M.L."/>
            <person name="Field M.C."/>
            <person name="Kuo A."/>
            <person name="Paredez A."/>
            <person name="Chapman J."/>
            <person name="Pham J."/>
            <person name="Shu S."/>
            <person name="Neupane R."/>
            <person name="Cipriano M."/>
            <person name="Mancuso J."/>
            <person name="Tu H."/>
            <person name="Salamov A."/>
            <person name="Lindquist E."/>
            <person name="Shapiro H."/>
            <person name="Lucas S."/>
            <person name="Grigoriev I.V."/>
            <person name="Cande W.Z."/>
            <person name="Fulton C."/>
            <person name="Rokhsar D.S."/>
            <person name="Dawson S.C."/>
        </authorList>
    </citation>
    <scope>NUCLEOTIDE SEQUENCE [LARGE SCALE GENOMIC DNA]</scope>
    <source>
        <strain evidence="6 7">NEG-M</strain>
    </source>
</reference>
<dbReference type="GO" id="GO:0005737">
    <property type="term" value="C:cytoplasm"/>
    <property type="evidence" value="ECO:0007669"/>
    <property type="project" value="TreeGrafter"/>
</dbReference>
<evidence type="ECO:0000259" key="5">
    <source>
        <dbReference type="Pfam" id="PF25390"/>
    </source>
</evidence>
<dbReference type="RefSeq" id="XP_002681356.1">
    <property type="nucleotide sequence ID" value="XM_002681310.1"/>
</dbReference>
<gene>
    <name evidence="6" type="ORF">NAEGRDRAFT_78396</name>
</gene>
<dbReference type="GO" id="GO:0005085">
    <property type="term" value="F:guanyl-nucleotide exchange factor activity"/>
    <property type="evidence" value="ECO:0007669"/>
    <property type="project" value="TreeGrafter"/>
</dbReference>
<feature type="domain" description="RCC1-like" evidence="5">
    <location>
        <begin position="308"/>
        <end position="682"/>
    </location>
</feature>
<feature type="compositionally biased region" description="Polar residues" evidence="4">
    <location>
        <begin position="121"/>
        <end position="134"/>
    </location>
</feature>
<evidence type="ECO:0000256" key="4">
    <source>
        <dbReference type="SAM" id="MobiDB-lite"/>
    </source>
</evidence>